<reference evidence="2" key="1">
    <citation type="journal article" date="2008" name="Science">
        <title>Genome of an endosymbiont coupling N2 fixation to cellulolysis within RT protist cells in termite gut.</title>
        <authorList>
            <person name="Hongoh Y."/>
            <person name="Sharma V.K."/>
            <person name="Prakash T."/>
            <person name="Noda S."/>
            <person name="Toh H."/>
            <person name="Taylor T.D."/>
            <person name="Kudo T."/>
            <person name="Sakaki Y."/>
            <person name="Toyoda A."/>
            <person name="Hattori M."/>
            <person name="Ohkuma M."/>
        </authorList>
    </citation>
    <scope>NUCLEOTIDE SEQUENCE [LARGE SCALE GENOMIC DNA]</scope>
    <source>
        <plasmid evidence="2">pCFPG3</plasmid>
    </source>
</reference>
<dbReference type="AlphaFoldDB" id="B6YSC5"/>
<evidence type="ECO:0000313" key="2">
    <source>
        <dbReference type="Proteomes" id="UP000000723"/>
    </source>
</evidence>
<organism evidence="1 2">
    <name type="scientific">Azobacteroides pseudotrichonymphae genomovar. CFP2</name>
    <dbReference type="NCBI Taxonomy" id="511995"/>
    <lineage>
        <taxon>Bacteria</taxon>
        <taxon>Pseudomonadati</taxon>
        <taxon>Bacteroidota</taxon>
        <taxon>Bacteroidia</taxon>
        <taxon>Bacteroidales</taxon>
        <taxon>Candidatus Azobacteroides</taxon>
    </lineage>
</organism>
<dbReference type="EMBL" id="AP010659">
    <property type="protein sequence ID" value="BAG84097.1"/>
    <property type="molecule type" value="Genomic_DNA"/>
</dbReference>
<evidence type="ECO:0000313" key="1">
    <source>
        <dbReference type="EMBL" id="BAG84097.1"/>
    </source>
</evidence>
<dbReference type="KEGG" id="aps:CFPG_P3-11"/>
<dbReference type="HOGENOM" id="CLU_2285639_0_0_10"/>
<proteinExistence type="predicted"/>
<protein>
    <submittedName>
        <fullName evidence="1">Uncharacterized protein</fullName>
    </submittedName>
</protein>
<dbReference type="RefSeq" id="WP_012572969.1">
    <property type="nucleotide sequence ID" value="NC_011562.1"/>
</dbReference>
<sequence>MKTAYYIDKNGKYQYDIEGKKKEFGSYKEAIEALADIIYVEYDIDISKQKYEYENYSSLVEDNGYSIDMEEVDDKGERTNIRFERYETALYVAEFLIDNVN</sequence>
<dbReference type="Proteomes" id="UP000000723">
    <property type="component" value="Plasmid pCFPG3"/>
</dbReference>
<keyword evidence="1" id="KW-0614">Plasmid</keyword>
<geneLocation type="plasmid" evidence="1 2">
    <name>pCFPG3</name>
</geneLocation>
<gene>
    <name evidence="1" type="ordered locus">CFPG_P3-11</name>
</gene>
<keyword evidence="2" id="KW-1185">Reference proteome</keyword>
<name>B6YSC5_AZOPC</name>
<accession>B6YSC5</accession>